<comment type="caution">
    <text evidence="2">The sequence shown here is derived from an EMBL/GenBank/DDBJ whole genome shotgun (WGS) entry which is preliminary data.</text>
</comment>
<reference evidence="3 5" key="3">
    <citation type="submission" date="2019-05" db="EMBL/GenBank/DDBJ databases">
        <title>Arcobacter cibarius and Arcobacter thereius providing challenges in identification an antibiotic susceptibility and Quinolone resistance.</title>
        <authorList>
            <person name="Busch A."/>
            <person name="Hanel I."/>
            <person name="Hotzel H."/>
            <person name="Tomaso H."/>
        </authorList>
    </citation>
    <scope>NUCLEOTIDE SEQUENCE [LARGE SCALE GENOMIC DNA]</scope>
    <source>
        <strain evidence="3 5">17CS1191_2</strain>
    </source>
</reference>
<accession>A0A1C0B982</accession>
<feature type="region of interest" description="Disordered" evidence="1">
    <location>
        <begin position="1"/>
        <end position="22"/>
    </location>
</feature>
<evidence type="ECO:0008006" key="6">
    <source>
        <dbReference type="Google" id="ProtNLM"/>
    </source>
</evidence>
<dbReference type="Gene3D" id="1.10.287.500">
    <property type="entry name" value="Helix hairpin bin"/>
    <property type="match status" value="1"/>
</dbReference>
<dbReference type="Proteomes" id="UP000308001">
    <property type="component" value="Unassembled WGS sequence"/>
</dbReference>
<evidence type="ECO:0000256" key="1">
    <source>
        <dbReference type="SAM" id="MobiDB-lite"/>
    </source>
</evidence>
<reference evidence="2" key="1">
    <citation type="submission" date="2015-05" db="EMBL/GenBank/DDBJ databases">
        <authorList>
            <person name="Wang D.B."/>
            <person name="Wang M."/>
        </authorList>
    </citation>
    <scope>NUCLEOTIDE SEQUENCE [LARGE SCALE GENOMIC DNA]</scope>
    <source>
        <strain evidence="2">DU22</strain>
    </source>
</reference>
<dbReference type="RefSeq" id="WP_066182893.1">
    <property type="nucleotide sequence ID" value="NZ_LCUJ01000001.1"/>
</dbReference>
<dbReference type="Proteomes" id="UP000093281">
    <property type="component" value="Unassembled WGS sequence"/>
</dbReference>
<dbReference type="OrthoDB" id="5347695at2"/>
<name>A0A1C0B982_9BACT</name>
<evidence type="ECO:0000313" key="5">
    <source>
        <dbReference type="Proteomes" id="UP000308001"/>
    </source>
</evidence>
<organism evidence="2 4">
    <name type="scientific">Aliarcobacter thereius</name>
    <dbReference type="NCBI Taxonomy" id="544718"/>
    <lineage>
        <taxon>Bacteria</taxon>
        <taxon>Pseudomonadati</taxon>
        <taxon>Campylobacterota</taxon>
        <taxon>Epsilonproteobacteria</taxon>
        <taxon>Campylobacterales</taxon>
        <taxon>Arcobacteraceae</taxon>
        <taxon>Aliarcobacter</taxon>
    </lineage>
</organism>
<protein>
    <recommendedName>
        <fullName evidence="6">Chemotaxis protein CheZ</fullName>
    </recommendedName>
</protein>
<evidence type="ECO:0000313" key="2">
    <source>
        <dbReference type="EMBL" id="OCM00131.1"/>
    </source>
</evidence>
<dbReference type="AlphaFoldDB" id="A0A1C0B982"/>
<dbReference type="SUPFAM" id="SSF75708">
    <property type="entry name" value="Chemotaxis phosphatase CheZ"/>
    <property type="match status" value="1"/>
</dbReference>
<dbReference type="EMBL" id="VBUF01000002">
    <property type="protein sequence ID" value="TLS72340.1"/>
    <property type="molecule type" value="Genomic_DNA"/>
</dbReference>
<gene>
    <name evidence="2" type="ORF">AAX29_00129</name>
    <name evidence="3" type="ORF">FE246_02860</name>
</gene>
<dbReference type="STRING" id="544718.AAX25_00949"/>
<dbReference type="EMBL" id="LCUJ01000001">
    <property type="protein sequence ID" value="OCM00131.1"/>
    <property type="molecule type" value="Genomic_DNA"/>
</dbReference>
<evidence type="ECO:0000313" key="3">
    <source>
        <dbReference type="EMBL" id="TLS72340.1"/>
    </source>
</evidence>
<evidence type="ECO:0000313" key="4">
    <source>
        <dbReference type="Proteomes" id="UP000093281"/>
    </source>
</evidence>
<dbReference type="PATRIC" id="fig|544718.43.peg.928"/>
<reference evidence="4" key="2">
    <citation type="submission" date="2015-05" db="EMBL/GenBank/DDBJ databases">
        <authorList>
            <person name="Rovetto F."/>
            <person name="Cocolin L."/>
            <person name="Illeghems K."/>
            <person name="Van Nieuwerburgh F."/>
            <person name="Houf K."/>
        </authorList>
    </citation>
    <scope>NUCLEOTIDE SEQUENCE [LARGE SCALE GENOMIC DNA]</scope>
    <source>
        <strain evidence="4">DU22</strain>
    </source>
</reference>
<sequence>MGMSQEDIEALMGGIELPQDESKQEIEDINKQVDTDDIEALLNSALDEEKNIMPSSKDSKIEEIGTLLEEIENSDKTQKVSIDKDEIGKEWSSSKINEGIFPFPAENDTKVVSQLSQVANDSEEKVSQIFDVLSLALDNNGEIRNRIKAYDDYVVSQKALLNQLCDKFPNIVQFKEQLEKSNEFENSLKDLKIVLDNEDVHIFQGMELMQFNDINRQKIERVMSVIRKLSKYLNNLFEDDSSNDIPMAKHIHGDKDTEDLVGDDLDKLIAEFNN</sequence>
<proteinExistence type="predicted"/>